<evidence type="ECO:0000313" key="3">
    <source>
        <dbReference type="Proteomes" id="UP000050297"/>
    </source>
</evidence>
<sequence length="114" mass="12501">MPKIIAAADKQIGQMIAKRRRALGLTQDQLAERLSMGREAYSRLELGKTSLSVPKLIQLSGALDCGLAELVTDFSPRPTDQGHKIGLLLAPLSDADRQFILSSTEHLIAHLKQR</sequence>
<evidence type="ECO:0000259" key="1">
    <source>
        <dbReference type="PROSITE" id="PS50943"/>
    </source>
</evidence>
<dbReference type="SMART" id="SM00530">
    <property type="entry name" value="HTH_XRE"/>
    <property type="match status" value="1"/>
</dbReference>
<dbReference type="GO" id="GO:0003677">
    <property type="term" value="F:DNA binding"/>
    <property type="evidence" value="ECO:0007669"/>
    <property type="project" value="InterPro"/>
</dbReference>
<gene>
    <name evidence="2" type="ORF">ALO91_00942</name>
</gene>
<dbReference type="AlphaFoldDB" id="A0A0L8IQ53"/>
<accession>A0A0L8IQ53</accession>
<dbReference type="SUPFAM" id="SSF47413">
    <property type="entry name" value="lambda repressor-like DNA-binding domains"/>
    <property type="match status" value="1"/>
</dbReference>
<evidence type="ECO:0000313" key="2">
    <source>
        <dbReference type="EMBL" id="KPW19557.1"/>
    </source>
</evidence>
<dbReference type="InterPro" id="IPR010982">
    <property type="entry name" value="Lambda_DNA-bd_dom_sf"/>
</dbReference>
<dbReference type="InterPro" id="IPR001387">
    <property type="entry name" value="Cro/C1-type_HTH"/>
</dbReference>
<name>A0A0L8IQ53_PSESX</name>
<dbReference type="Proteomes" id="UP000050297">
    <property type="component" value="Unassembled WGS sequence"/>
</dbReference>
<dbReference type="CDD" id="cd00093">
    <property type="entry name" value="HTH_XRE"/>
    <property type="match status" value="1"/>
</dbReference>
<proteinExistence type="predicted"/>
<feature type="domain" description="HTH cro/C1-type" evidence="1">
    <location>
        <begin position="16"/>
        <end position="70"/>
    </location>
</feature>
<comment type="caution">
    <text evidence="2">The sequence shown here is derived from an EMBL/GenBank/DDBJ whole genome shotgun (WGS) entry which is preliminary data.</text>
</comment>
<dbReference type="EMBL" id="LJPM01000280">
    <property type="protein sequence ID" value="KPW19557.1"/>
    <property type="molecule type" value="Genomic_DNA"/>
</dbReference>
<dbReference type="PROSITE" id="PS50943">
    <property type="entry name" value="HTH_CROC1"/>
    <property type="match status" value="1"/>
</dbReference>
<organism evidence="2 3">
    <name type="scientific">Pseudomonas syringae pv. aceris</name>
    <dbReference type="NCBI Taxonomy" id="199198"/>
    <lineage>
        <taxon>Bacteria</taxon>
        <taxon>Pseudomonadati</taxon>
        <taxon>Pseudomonadota</taxon>
        <taxon>Gammaproteobacteria</taxon>
        <taxon>Pseudomonadales</taxon>
        <taxon>Pseudomonadaceae</taxon>
        <taxon>Pseudomonas</taxon>
        <taxon>Pseudomonas syringae</taxon>
    </lineage>
</organism>
<dbReference type="Gene3D" id="1.10.260.40">
    <property type="entry name" value="lambda repressor-like DNA-binding domains"/>
    <property type="match status" value="1"/>
</dbReference>
<dbReference type="Pfam" id="PF01381">
    <property type="entry name" value="HTH_3"/>
    <property type="match status" value="1"/>
</dbReference>
<protein>
    <submittedName>
        <fullName evidence="2">XRE family transcriptional regulator</fullName>
    </submittedName>
</protein>
<reference evidence="2 3" key="1">
    <citation type="submission" date="2015-09" db="EMBL/GenBank/DDBJ databases">
        <title>Genome announcement of multiple Pseudomonas syringae strains.</title>
        <authorList>
            <person name="Thakur S."/>
            <person name="Wang P.W."/>
            <person name="Gong Y."/>
            <person name="Weir B.S."/>
            <person name="Guttman D.S."/>
        </authorList>
    </citation>
    <scope>NUCLEOTIDE SEQUENCE [LARGE SCALE GENOMIC DNA]</scope>
    <source>
        <strain evidence="2 3">ICMP2802</strain>
    </source>
</reference>
<dbReference type="PATRIC" id="fig|199198.4.peg.2463"/>